<evidence type="ECO:0000256" key="1">
    <source>
        <dbReference type="SAM" id="MobiDB-lite"/>
    </source>
</evidence>
<dbReference type="OrthoDB" id="9814627at2"/>
<keyword evidence="3" id="KW-1185">Reference proteome</keyword>
<accession>A0A226HA69</accession>
<evidence type="ECO:0000313" key="3">
    <source>
        <dbReference type="Proteomes" id="UP000198345"/>
    </source>
</evidence>
<feature type="compositionally biased region" description="Polar residues" evidence="1">
    <location>
        <begin position="217"/>
        <end position="233"/>
    </location>
</feature>
<proteinExistence type="predicted"/>
<dbReference type="RefSeq" id="WP_089050068.1">
    <property type="nucleotide sequence ID" value="NZ_FXTV01000023.1"/>
</dbReference>
<comment type="caution">
    <text evidence="2">The sequence shown here is derived from an EMBL/GenBank/DDBJ whole genome shotgun (WGS) entry which is preliminary data.</text>
</comment>
<reference evidence="2 3" key="1">
    <citation type="submission" date="2016-11" db="EMBL/GenBank/DDBJ databases">
        <title>Whole genomes of Flavobacteriaceae.</title>
        <authorList>
            <person name="Stine C."/>
            <person name="Li C."/>
            <person name="Tadesse D."/>
        </authorList>
    </citation>
    <scope>NUCLEOTIDE SEQUENCE [LARGE SCALE GENOMIC DNA]</scope>
    <source>
        <strain evidence="2 3">DSM 18292</strain>
    </source>
</reference>
<protein>
    <submittedName>
        <fullName evidence="2">Uncharacterized protein</fullName>
    </submittedName>
</protein>
<name>A0A226HA69_9FLAO</name>
<sequence length="1665" mass="187639">MTKYHKRHRFIATFFLLIIFPTIFPVDLFASTNGPVAPESTSFEPVDATDMVNLATGDLSYVMPLLDVPSPEGGYPLTLSYHAGIASDQDASWVGLGWSLNPGAINRAVSGYPDDWKQENVSSIVFDPGGEISQHNFSVGVGLGSGKYTVGLYGSYSENKAFGGQNSYNFDGGVNASGYGLDVSTGSDGSSISATADIKMNSTGRSSSTNSNNSTGINLVNYTGSHRSTQSSSYSVRQVGDRVGVDINVFLFQINYSFSKLRYHYFDTNKDIGVGTLYSNNLDSAKNSTILSKVGFDTYTANYDQSDESLIGNNIILPTYDFYSVSGQGITGDISPKILEYGTLTPKTETFKVDGIDFKNLYYNRNPLNKNLNSNDLHFYFNNTYESYINIDSDKWDGTPATILEGFTNVDSPTSSLNSTVNIDGNNFNGYNSENKRKRGSSYIETYTNQQIISNPNLIYNLKNFNRTTTSIPKDGIGAFKITTPDGKTYHYTLPVYQKEKFSRSSKYDEDISNKFYEEFQVAPYATHWLLTAITGSDFVDDGDGTINDKDLGYWVTFEYGKWSDGYTWRTPRGSDYKITPTSKLYEWGIKEIYYLDAIKTRTHTALFVKNERSDAISIPESTDKEYTKNGKANKLGFYDLEKRLYYLNVLGSFPTMKMAVNHEAIYTLKTNYKKEQHTLLKLDKIIVVKNKDIPLNFRNSNPSEQLSKVTATINMSESGKVGYSDGTIDEEINNSPIYNSRWSGEFYSNVLDNKDIDYYFPNVQNYSTKTIDFSYDYSLAKGTPNGVNSTFGRLTLNKLTYKGKNGIQVLPPYVFQYENPNQQYNVNNSDDWGFNKSDATAWNLNRITHPTGANISIKYEEDDYYTEAVKYENRFKNDLKFTFSKNSDKLRFVVENLDPNNSYQINFPLFFTVNQKAKVNIWAGILHEYRDFSCYERKGSVDIEDKEVDVVAVSDTSVTFETDLEGNTTNSDGGLDLLFNTQYSYEMARLHTKKRNEFPDLSGGCSDRTAYTFLYSIYSNKVNTDQNGGGLRVKQITVNANEKNYNTNYYYNQDGYSQSKGDLNYKSSGITSYAPSNYEKNIKYMAELPPPSVMYNTVKVETDQDITKYYFKTVSPEVVTSKEYSLGEILKIKKIQNEDDIPLNITTFSNPKLTKYKYDITNNFAMMGALIKQERYNKSNQLLKKLENNYIPTSKIKQGLVKETFNSYKNSYTENKDIGKYEGFFHLNISSKTTYPTMIQSSKLFENGQSSMTTYNKFDFLTGQVLETTTTSSDGQSHKTKVIPAYVKYPEMGSKADNYNNKNMLSQTAANYSYIWDKNSNKWKETGVGLTTWNNLWNYKDIEGNLTSVNASAPASQKIWRKYKTYVWNGTKDENGMFTNYNSTTNSGDDNFNWTIGIGFQPAQWKQVSQVSLYDHFSAPVEQMDVNGNYNSIKMGDNDSKIMSTGNAAYSEMFYCGAENIIGTESTSSVGSNWLEPEIKMVNAKRNTSYFHTGKYSVEATSSSSFGVFIRRSAINGVPIGPASKYKVSVWVKKATAEKARLNINGTIEAFKESYTAGNWVLKTSTIDLPLVLNSVFATSADGTTVYFDDLMIRPLSSSIKGYVYNEYDELTHIIGNNGLAMRFEYDAAGKLIKTYSEIIDDASNGIIGGFKLSKSNTYNHKFL</sequence>
<dbReference type="Proteomes" id="UP000198345">
    <property type="component" value="Unassembled WGS sequence"/>
</dbReference>
<organism evidence="2 3">
    <name type="scientific">Flavobacterium hercynium</name>
    <dbReference type="NCBI Taxonomy" id="387094"/>
    <lineage>
        <taxon>Bacteria</taxon>
        <taxon>Pseudomonadati</taxon>
        <taxon>Bacteroidota</taxon>
        <taxon>Flavobacteriia</taxon>
        <taxon>Flavobacteriales</taxon>
        <taxon>Flavobacteriaceae</taxon>
        <taxon>Flavobacterium</taxon>
    </lineage>
</organism>
<dbReference type="EMBL" id="MUGW01000023">
    <property type="protein sequence ID" value="OXA91082.1"/>
    <property type="molecule type" value="Genomic_DNA"/>
</dbReference>
<feature type="compositionally biased region" description="Low complexity" evidence="1">
    <location>
        <begin position="201"/>
        <end position="216"/>
    </location>
</feature>
<feature type="region of interest" description="Disordered" evidence="1">
    <location>
        <begin position="201"/>
        <end position="233"/>
    </location>
</feature>
<evidence type="ECO:0000313" key="2">
    <source>
        <dbReference type="EMBL" id="OXA91082.1"/>
    </source>
</evidence>
<gene>
    <name evidence="2" type="ORF">B0A66_11930</name>
</gene>